<keyword evidence="1" id="KW-0472">Membrane</keyword>
<proteinExistence type="predicted"/>
<dbReference type="Proteomes" id="UP001242480">
    <property type="component" value="Unassembled WGS sequence"/>
</dbReference>
<name>A0ABU0JLB8_9HYPH</name>
<evidence type="ECO:0000256" key="1">
    <source>
        <dbReference type="SAM" id="Phobius"/>
    </source>
</evidence>
<comment type="caution">
    <text evidence="2">The sequence shown here is derived from an EMBL/GenBank/DDBJ whole genome shotgun (WGS) entry which is preliminary data.</text>
</comment>
<feature type="transmembrane region" description="Helical" evidence="1">
    <location>
        <begin position="157"/>
        <end position="177"/>
    </location>
</feature>
<organism evidence="2 3">
    <name type="scientific">Labrys wisconsinensis</name>
    <dbReference type="NCBI Taxonomy" id="425677"/>
    <lineage>
        <taxon>Bacteria</taxon>
        <taxon>Pseudomonadati</taxon>
        <taxon>Pseudomonadota</taxon>
        <taxon>Alphaproteobacteria</taxon>
        <taxon>Hyphomicrobiales</taxon>
        <taxon>Xanthobacteraceae</taxon>
        <taxon>Labrys</taxon>
    </lineage>
</organism>
<dbReference type="InterPro" id="IPR005625">
    <property type="entry name" value="PepSY-ass_TM"/>
</dbReference>
<accession>A0ABU0JLB8</accession>
<reference evidence="2 3" key="1">
    <citation type="submission" date="2023-07" db="EMBL/GenBank/DDBJ databases">
        <title>Genomic Encyclopedia of Type Strains, Phase IV (KMG-IV): sequencing the most valuable type-strain genomes for metagenomic binning, comparative biology and taxonomic classification.</title>
        <authorList>
            <person name="Goeker M."/>
        </authorList>
    </citation>
    <scope>NUCLEOTIDE SEQUENCE [LARGE SCALE GENOMIC DNA]</scope>
    <source>
        <strain evidence="2 3">DSM 19619</strain>
    </source>
</reference>
<dbReference type="EMBL" id="JAUSVX010000029">
    <property type="protein sequence ID" value="MDQ0475087.1"/>
    <property type="molecule type" value="Genomic_DNA"/>
</dbReference>
<protein>
    <submittedName>
        <fullName evidence="2">Iron-regulated membrane protein</fullName>
    </submittedName>
</protein>
<evidence type="ECO:0000313" key="3">
    <source>
        <dbReference type="Proteomes" id="UP001242480"/>
    </source>
</evidence>
<keyword evidence="3" id="KW-1185">Reference proteome</keyword>
<feature type="transmembrane region" description="Helical" evidence="1">
    <location>
        <begin position="414"/>
        <end position="445"/>
    </location>
</feature>
<dbReference type="PANTHER" id="PTHR34219:SF1">
    <property type="entry name" value="PEPSY DOMAIN-CONTAINING PROTEIN"/>
    <property type="match status" value="1"/>
</dbReference>
<gene>
    <name evidence="2" type="ORF">QO011_008129</name>
</gene>
<sequence>MSNPVPADAAPAVSPARLSLQRAIWRWHFYAGLLSVPFMVLLAVTGSIYLFKDEINTTIFAHRTVVADPGTPALAPSVLAANALAAVPGSTLVSFIDPVTRASSAVVTARDAAGRHLVYLDPYTGTVLDTLRSDREPMWLVRKIHSLELFGTIANRLIEAVGGFAIILVMTGIYLWWPRGQSGGVVTLRGSPARRVWWRDLHAVTGAVAGVLILVLAASGLPWSGFWGRTLNSVATQAGVGYPAQLWDDVPLSTLPTEAVLSKPGWTVENAPVPMSTAAAPAEPIGLDRAVAVARGLGITPGFEMAVPGDETGVYTAAVYPHDLSKQRLIHIDQYSARPLVDLSFPDYGAVGKAIEFGINVHMGQEWGLANQLLMLAACLAIILASVSALVMWWKRRPAGKVGVPPYPADPRVYRALWAVAVALGLAFPITGLAILAMVGFDLLVIRAVPPLRRAFA</sequence>
<dbReference type="Pfam" id="PF03929">
    <property type="entry name" value="PepSY_TM"/>
    <property type="match status" value="1"/>
</dbReference>
<dbReference type="RefSeq" id="WP_370882078.1">
    <property type="nucleotide sequence ID" value="NZ_JAUSVX010000029.1"/>
</dbReference>
<feature type="transmembrane region" description="Helical" evidence="1">
    <location>
        <begin position="373"/>
        <end position="394"/>
    </location>
</feature>
<keyword evidence="1" id="KW-1133">Transmembrane helix</keyword>
<dbReference type="PANTHER" id="PTHR34219">
    <property type="entry name" value="IRON-REGULATED INNER MEMBRANE PROTEIN-RELATED"/>
    <property type="match status" value="1"/>
</dbReference>
<keyword evidence="1" id="KW-0812">Transmembrane</keyword>
<feature type="transmembrane region" description="Helical" evidence="1">
    <location>
        <begin position="27"/>
        <end position="51"/>
    </location>
</feature>
<feature type="transmembrane region" description="Helical" evidence="1">
    <location>
        <begin position="197"/>
        <end position="221"/>
    </location>
</feature>
<evidence type="ECO:0000313" key="2">
    <source>
        <dbReference type="EMBL" id="MDQ0475087.1"/>
    </source>
</evidence>